<keyword evidence="3" id="KW-1185">Reference proteome</keyword>
<proteinExistence type="predicted"/>
<evidence type="ECO:0000256" key="1">
    <source>
        <dbReference type="SAM" id="MobiDB-lite"/>
    </source>
</evidence>
<dbReference type="AlphaFoldDB" id="A0A087SY99"/>
<reference evidence="2 3" key="1">
    <citation type="submission" date="2013-11" db="EMBL/GenBank/DDBJ databases">
        <title>Genome sequencing of Stegodyphus mimosarum.</title>
        <authorList>
            <person name="Bechsgaard J."/>
        </authorList>
    </citation>
    <scope>NUCLEOTIDE SEQUENCE [LARGE SCALE GENOMIC DNA]</scope>
</reference>
<protein>
    <submittedName>
        <fullName evidence="2">Uncharacterized protein</fullName>
    </submittedName>
</protein>
<organism evidence="2 3">
    <name type="scientific">Stegodyphus mimosarum</name>
    <name type="common">African social velvet spider</name>
    <dbReference type="NCBI Taxonomy" id="407821"/>
    <lineage>
        <taxon>Eukaryota</taxon>
        <taxon>Metazoa</taxon>
        <taxon>Ecdysozoa</taxon>
        <taxon>Arthropoda</taxon>
        <taxon>Chelicerata</taxon>
        <taxon>Arachnida</taxon>
        <taxon>Araneae</taxon>
        <taxon>Araneomorphae</taxon>
        <taxon>Entelegynae</taxon>
        <taxon>Eresoidea</taxon>
        <taxon>Eresidae</taxon>
        <taxon>Stegodyphus</taxon>
    </lineage>
</organism>
<dbReference type="EMBL" id="KK112510">
    <property type="protein sequence ID" value="KFM57838.1"/>
    <property type="molecule type" value="Genomic_DNA"/>
</dbReference>
<feature type="non-terminal residue" evidence="2">
    <location>
        <position position="69"/>
    </location>
</feature>
<accession>A0A087SY99</accession>
<feature type="region of interest" description="Disordered" evidence="1">
    <location>
        <begin position="34"/>
        <end position="69"/>
    </location>
</feature>
<name>A0A087SY99_STEMI</name>
<gene>
    <name evidence="2" type="ORF">X975_18363</name>
</gene>
<evidence type="ECO:0000313" key="2">
    <source>
        <dbReference type="EMBL" id="KFM57838.1"/>
    </source>
</evidence>
<dbReference type="Proteomes" id="UP000054359">
    <property type="component" value="Unassembled WGS sequence"/>
</dbReference>
<sequence length="69" mass="7483">MCSATMTTHVTAINRGKATALKSMIKTLLSDVNQTHRSSNTVQTHHSKTTPSLQEKEQILQSMPSGSNS</sequence>
<evidence type="ECO:0000313" key="3">
    <source>
        <dbReference type="Proteomes" id="UP000054359"/>
    </source>
</evidence>